<feature type="domain" description="Xaa-Pro dipeptidyl-peptidase-like" evidence="1">
    <location>
        <begin position="52"/>
        <end position="204"/>
    </location>
</feature>
<evidence type="ECO:0000259" key="1">
    <source>
        <dbReference type="Pfam" id="PF02129"/>
    </source>
</evidence>
<organism evidence="2 3">
    <name type="scientific">Saccharibacillus kuerlensis</name>
    <dbReference type="NCBI Taxonomy" id="459527"/>
    <lineage>
        <taxon>Bacteria</taxon>
        <taxon>Bacillati</taxon>
        <taxon>Bacillota</taxon>
        <taxon>Bacilli</taxon>
        <taxon>Bacillales</taxon>
        <taxon>Paenibacillaceae</taxon>
        <taxon>Saccharibacillus</taxon>
    </lineage>
</organism>
<sequence length="345" mass="38723">MSKKFKKGGLIAGGAILLLLSALIVLFLAQNTYRMEEREVVIETPEGVLTGTLALPQASDRPVGLIVFVHGDGPTNSTYDDAYKPLWEAFALEGYASLSLDKRGVGGSEGNWLEQDMEDRARDTKLAIEWARSQPEIDSSRIGLWGASQAGWVIPKIVRDERDLAFSILVAPAVNWIEQGLYNTRREMEQNGASTEEMAAAEQKDLKVLDLLRRGSSYKDYLREASPAEGKVMSEDRWTFVSKNFKSDSREELHAFNHPVHLVLAGRDLNVDSDDTEAVYRAKIPARLLSVTRLPDADHSMLKQSAARSEMRTVITAVFLPRQLFDEGYLSDMRQFLRTMEARKR</sequence>
<accession>A0ABQ2KUB4</accession>
<dbReference type="SUPFAM" id="SSF53474">
    <property type="entry name" value="alpha/beta-Hydrolases"/>
    <property type="match status" value="1"/>
</dbReference>
<name>A0ABQ2KUB4_9BACL</name>
<dbReference type="InterPro" id="IPR000383">
    <property type="entry name" value="Xaa-Pro-like_dom"/>
</dbReference>
<comment type="caution">
    <text evidence="2">The sequence shown here is derived from an EMBL/GenBank/DDBJ whole genome shotgun (WGS) entry which is preliminary data.</text>
</comment>
<keyword evidence="3" id="KW-1185">Reference proteome</keyword>
<evidence type="ECO:0000313" key="3">
    <source>
        <dbReference type="Proteomes" id="UP000606653"/>
    </source>
</evidence>
<dbReference type="EMBL" id="BMLN01000001">
    <property type="protein sequence ID" value="GGN91794.1"/>
    <property type="molecule type" value="Genomic_DNA"/>
</dbReference>
<dbReference type="PANTHER" id="PTHR43265:SF1">
    <property type="entry name" value="ESTERASE ESTD"/>
    <property type="match status" value="1"/>
</dbReference>
<dbReference type="Gene3D" id="3.40.50.1820">
    <property type="entry name" value="alpha/beta hydrolase"/>
    <property type="match status" value="1"/>
</dbReference>
<protein>
    <recommendedName>
        <fullName evidence="1">Xaa-Pro dipeptidyl-peptidase-like domain-containing protein</fullName>
    </recommendedName>
</protein>
<dbReference type="Pfam" id="PF02129">
    <property type="entry name" value="Peptidase_S15"/>
    <property type="match status" value="1"/>
</dbReference>
<dbReference type="RefSeq" id="WP_018975295.1">
    <property type="nucleotide sequence ID" value="NZ_BMLN01000001.1"/>
</dbReference>
<dbReference type="InterPro" id="IPR029058">
    <property type="entry name" value="AB_hydrolase_fold"/>
</dbReference>
<dbReference type="PANTHER" id="PTHR43265">
    <property type="entry name" value="ESTERASE ESTD"/>
    <property type="match status" value="1"/>
</dbReference>
<dbReference type="Proteomes" id="UP000606653">
    <property type="component" value="Unassembled WGS sequence"/>
</dbReference>
<evidence type="ECO:0000313" key="2">
    <source>
        <dbReference type="EMBL" id="GGN91794.1"/>
    </source>
</evidence>
<reference evidence="3" key="1">
    <citation type="journal article" date="2019" name="Int. J. Syst. Evol. Microbiol.">
        <title>The Global Catalogue of Microorganisms (GCM) 10K type strain sequencing project: providing services to taxonomists for standard genome sequencing and annotation.</title>
        <authorList>
            <consortium name="The Broad Institute Genomics Platform"/>
            <consortium name="The Broad Institute Genome Sequencing Center for Infectious Disease"/>
            <person name="Wu L."/>
            <person name="Ma J."/>
        </authorList>
    </citation>
    <scope>NUCLEOTIDE SEQUENCE [LARGE SCALE GENOMIC DNA]</scope>
    <source>
        <strain evidence="3">CGMCC 1.6964</strain>
    </source>
</reference>
<dbReference type="InterPro" id="IPR053145">
    <property type="entry name" value="AB_hydrolase_Est10"/>
</dbReference>
<gene>
    <name evidence="2" type="ORF">GCM10010969_03610</name>
</gene>
<proteinExistence type="predicted"/>